<keyword evidence="2" id="KW-0732">Signal</keyword>
<dbReference type="SUPFAM" id="SSF50998">
    <property type="entry name" value="Quinoprotein alcohol dehydrogenase-like"/>
    <property type="match status" value="1"/>
</dbReference>
<evidence type="ECO:0000313" key="4">
    <source>
        <dbReference type="Proteomes" id="UP001370348"/>
    </source>
</evidence>
<dbReference type="EMBL" id="CP089984">
    <property type="protein sequence ID" value="WXB16607.1"/>
    <property type="molecule type" value="Genomic_DNA"/>
</dbReference>
<evidence type="ECO:0000256" key="2">
    <source>
        <dbReference type="SAM" id="SignalP"/>
    </source>
</evidence>
<organism evidence="3 4">
    <name type="scientific">Pendulispora albinea</name>
    <dbReference type="NCBI Taxonomy" id="2741071"/>
    <lineage>
        <taxon>Bacteria</taxon>
        <taxon>Pseudomonadati</taxon>
        <taxon>Myxococcota</taxon>
        <taxon>Myxococcia</taxon>
        <taxon>Myxococcales</taxon>
        <taxon>Sorangiineae</taxon>
        <taxon>Pendulisporaceae</taxon>
        <taxon>Pendulispora</taxon>
    </lineage>
</organism>
<evidence type="ECO:0008006" key="5">
    <source>
        <dbReference type="Google" id="ProtNLM"/>
    </source>
</evidence>
<protein>
    <recommendedName>
        <fullName evidence="5">Pyrrolo-quinoline quinone</fullName>
    </recommendedName>
</protein>
<dbReference type="InterPro" id="IPR011047">
    <property type="entry name" value="Quinoprotein_ADH-like_sf"/>
</dbReference>
<feature type="compositionally biased region" description="Polar residues" evidence="1">
    <location>
        <begin position="46"/>
        <end position="56"/>
    </location>
</feature>
<accession>A0ABZ2M0U5</accession>
<dbReference type="Gene3D" id="2.130.10.10">
    <property type="entry name" value="YVTN repeat-like/Quinoprotein amine dehydrogenase"/>
    <property type="match status" value="2"/>
</dbReference>
<feature type="signal peptide" evidence="2">
    <location>
        <begin position="1"/>
        <end position="19"/>
    </location>
</feature>
<dbReference type="InterPro" id="IPR015943">
    <property type="entry name" value="WD40/YVTN_repeat-like_dom_sf"/>
</dbReference>
<feature type="region of interest" description="Disordered" evidence="1">
    <location>
        <begin position="21"/>
        <end position="62"/>
    </location>
</feature>
<reference evidence="3 4" key="1">
    <citation type="submission" date="2021-12" db="EMBL/GenBank/DDBJ databases">
        <title>Discovery of the Pendulisporaceae a myxobacterial family with distinct sporulation behavior and unique specialized metabolism.</title>
        <authorList>
            <person name="Garcia R."/>
            <person name="Popoff A."/>
            <person name="Bader C.D."/>
            <person name="Loehr J."/>
            <person name="Walesch S."/>
            <person name="Walt C."/>
            <person name="Boldt J."/>
            <person name="Bunk B."/>
            <person name="Haeckl F.J.F.P.J."/>
            <person name="Gunesch A.P."/>
            <person name="Birkelbach J."/>
            <person name="Nuebel U."/>
            <person name="Pietschmann T."/>
            <person name="Bach T."/>
            <person name="Mueller R."/>
        </authorList>
    </citation>
    <scope>NUCLEOTIDE SEQUENCE [LARGE SCALE GENOMIC DNA]</scope>
    <source>
        <strain evidence="3 4">MSr11954</strain>
    </source>
</reference>
<sequence length="586" mass="62198">MKRTLLLSYLLDIALLSSAAACSSSEPDPGPQVSTATPRRGAQGEVLTSKNDNARTGANLDEDVLDPQSARNLVLVARLPVDGELYAQPLLAGDVETDAGKKNLVLLATTNSSVYAFDLDAPNGARPVWHTGKARELGTPGITTRNVDGPNGILSTPVVDKKRGLIYVVARSCDGPDAIPVAECPSAITSGRCKATIFALDLRTGAIRASRAIAASLQDESNAPLVFDATVHWNRPALLLEGDGLYVAFGSGPNGDQHEEDFVYHGWLFRYDVADLAREPAVYITTPHGGGGSVWQSGSGPASDGAGVFFTAANPILDCSTHPPASFPASPKDAEDSVLRLPLDYRSSPNASARAYADTRPYAAAGYAGTVFQFTASADVGFGSGGPTLIPDSRDVVVGTKGGIVYLLDRDTLRPTQEPIVPFTALPLQGDHELYVHSWHDIPTLSGAFAIFRHESAPNTLAGQSTLFAWAADDYLRSFHYDHAARTLVLARTANVPAMPRGAFVSLSARGHARGSAIVWATSRSLADRNRGHIWAFDAESLERLWDSETTAFSKFTPPTIARGKLIVPSAITSGAREALVYGVPR</sequence>
<feature type="chain" id="PRO_5045860394" description="Pyrrolo-quinoline quinone" evidence="2">
    <location>
        <begin position="20"/>
        <end position="586"/>
    </location>
</feature>
<dbReference type="Proteomes" id="UP001370348">
    <property type="component" value="Chromosome"/>
</dbReference>
<gene>
    <name evidence="3" type="ORF">LZC94_04845</name>
</gene>
<name>A0ABZ2M0U5_9BACT</name>
<evidence type="ECO:0000256" key="1">
    <source>
        <dbReference type="SAM" id="MobiDB-lite"/>
    </source>
</evidence>
<proteinExistence type="predicted"/>
<evidence type="ECO:0000313" key="3">
    <source>
        <dbReference type="EMBL" id="WXB16607.1"/>
    </source>
</evidence>
<dbReference type="RefSeq" id="WP_394826233.1">
    <property type="nucleotide sequence ID" value="NZ_CP089984.1"/>
</dbReference>
<keyword evidence="4" id="KW-1185">Reference proteome</keyword>